<keyword evidence="2" id="KW-1185">Reference proteome</keyword>
<reference evidence="1" key="1">
    <citation type="journal article" date="2019" name="Environ. Microbiol.">
        <title>Fungal ecological strategies reflected in gene transcription - a case study of two litter decomposers.</title>
        <authorList>
            <person name="Barbi F."/>
            <person name="Kohler A."/>
            <person name="Barry K."/>
            <person name="Baskaran P."/>
            <person name="Daum C."/>
            <person name="Fauchery L."/>
            <person name="Ihrmark K."/>
            <person name="Kuo A."/>
            <person name="LaButti K."/>
            <person name="Lipzen A."/>
            <person name="Morin E."/>
            <person name="Grigoriev I.V."/>
            <person name="Henrissat B."/>
            <person name="Lindahl B."/>
            <person name="Martin F."/>
        </authorList>
    </citation>
    <scope>NUCLEOTIDE SEQUENCE</scope>
    <source>
        <strain evidence="1">JB14</strain>
    </source>
</reference>
<name>A0A6A4GD19_9AGAR</name>
<proteinExistence type="predicted"/>
<dbReference type="EMBL" id="ML770569">
    <property type="protein sequence ID" value="KAE9383308.1"/>
    <property type="molecule type" value="Genomic_DNA"/>
</dbReference>
<organism evidence="1 2">
    <name type="scientific">Gymnopus androsaceus JB14</name>
    <dbReference type="NCBI Taxonomy" id="1447944"/>
    <lineage>
        <taxon>Eukaryota</taxon>
        <taxon>Fungi</taxon>
        <taxon>Dikarya</taxon>
        <taxon>Basidiomycota</taxon>
        <taxon>Agaricomycotina</taxon>
        <taxon>Agaricomycetes</taxon>
        <taxon>Agaricomycetidae</taxon>
        <taxon>Agaricales</taxon>
        <taxon>Marasmiineae</taxon>
        <taxon>Omphalotaceae</taxon>
        <taxon>Gymnopus</taxon>
    </lineage>
</organism>
<dbReference type="AlphaFoldDB" id="A0A6A4GD19"/>
<gene>
    <name evidence="1" type="ORF">BT96DRAFT_1009383</name>
</gene>
<protein>
    <submittedName>
        <fullName evidence="1">Uncharacterized protein</fullName>
    </submittedName>
</protein>
<dbReference type="OrthoDB" id="2947980at2759"/>
<evidence type="ECO:0000313" key="1">
    <source>
        <dbReference type="EMBL" id="KAE9383308.1"/>
    </source>
</evidence>
<accession>A0A6A4GD19</accession>
<dbReference type="Proteomes" id="UP000799118">
    <property type="component" value="Unassembled WGS sequence"/>
</dbReference>
<evidence type="ECO:0000313" key="2">
    <source>
        <dbReference type="Proteomes" id="UP000799118"/>
    </source>
</evidence>
<sequence>MAAVYGYEGLDTSFSRTATSGSLISSSFDLLKSRIEKLLTQNVTGFVELDFPEQEDFFSMLLTKLDTLPYRSRLRVTFFPRTKFRVKVRMPTAAQGVASSGLGAAIILSGALVNLAFTDIFYTTGNGRQQYQKGGKEPDWSGCPRKRTSRIPSMVIEVGILESMAELERDAREWLIKFGNQVITVIIIKVWLETVTHEAKVEYAIWQRNSQTDAPYSVPGRGGKNAST</sequence>